<reference evidence="1 2" key="1">
    <citation type="submission" date="2017-04" db="EMBL/GenBank/DDBJ databases">
        <title>The complete genome sequence of Streptomyces albolongus YIM 101047, the producer of novel bafilomycins and novel odoriferous sesquiterpenoids.</title>
        <authorList>
            <person name="Yin M."/>
            <person name="Jiang Y."/>
        </authorList>
    </citation>
    <scope>NUCLEOTIDE SEQUENCE [LARGE SCALE GENOMIC DNA]</scope>
    <source>
        <strain evidence="1 2">YIM 101047</strain>
    </source>
</reference>
<gene>
    <name evidence="1" type="ORF">B7C62_19930</name>
</gene>
<dbReference type="AlphaFoldDB" id="A0ABC8BVA3"/>
<sequence length="352" mass="36944">MTSTYAVIPYGPGAWPDAVRRIAPPEVLERWGAVDRSPHAPRLVGTADGGGAALVTARPGTAYVKIVDAVGDVPKAVAAVVAYAYGQGLAQVKWEGWTASAGEAGAAGFAPLRLPPGPGADGPGAGYVRWLGGGGGEGGWRDGVAGPPPYYRQSTDFTCGAVTALVAQAHAGVERREALDREAELTLWRDATNFAACEPVGLGVAVRRRWPSSPVEVFLDTDGPVLLDHLSGDERAWRAVLQRVSRADAGRLGVPVEGRRLSLAGLRDTVGRREHVLLLVSLAVMQGFDVPHWVLCHGVVPGAVVVEDPWFNEAAGETWVDAHLLPVPDGSLDAMSLVGPDRVRGAVRIGHQ</sequence>
<proteinExistence type="predicted"/>
<name>A0ABC8BVA3_9ACTN</name>
<dbReference type="Pfam" id="PF11814">
    <property type="entry name" value="DUF3335"/>
    <property type="match status" value="1"/>
</dbReference>
<accession>A0ABC8BVA3</accession>
<dbReference type="KEGG" id="kab:B7C62_19930"/>
<protein>
    <submittedName>
        <fullName evidence="1">Acetyltransferase</fullName>
    </submittedName>
</protein>
<keyword evidence="2" id="KW-1185">Reference proteome</keyword>
<evidence type="ECO:0000313" key="2">
    <source>
        <dbReference type="Proteomes" id="UP000192251"/>
    </source>
</evidence>
<dbReference type="Proteomes" id="UP000192251">
    <property type="component" value="Chromosome"/>
</dbReference>
<dbReference type="EMBL" id="CP020563">
    <property type="protein sequence ID" value="ARF74252.1"/>
    <property type="molecule type" value="Genomic_DNA"/>
</dbReference>
<dbReference type="InterPro" id="IPR021770">
    <property type="entry name" value="DUF3335"/>
</dbReference>
<dbReference type="RefSeq" id="WP_084748175.1">
    <property type="nucleotide sequence ID" value="NZ_CP020563.1"/>
</dbReference>
<evidence type="ECO:0000313" key="1">
    <source>
        <dbReference type="EMBL" id="ARF74252.1"/>
    </source>
</evidence>
<organism evidence="1 2">
    <name type="scientific">Kitasatospora albolonga</name>
    <dbReference type="NCBI Taxonomy" id="68173"/>
    <lineage>
        <taxon>Bacteria</taxon>
        <taxon>Bacillati</taxon>
        <taxon>Actinomycetota</taxon>
        <taxon>Actinomycetes</taxon>
        <taxon>Kitasatosporales</taxon>
        <taxon>Streptomycetaceae</taxon>
        <taxon>Kitasatospora</taxon>
    </lineage>
</organism>